<dbReference type="EMBL" id="UOYO01000060">
    <property type="protein sequence ID" value="VAY88503.1"/>
    <property type="molecule type" value="Genomic_DNA"/>
</dbReference>
<sequence>MNKVIMVLLFLFLSISANNIIYKQNKKLDTIVKNLDTILLKNDESAILDMIEELEELEKNDGYNPQTASYIGSLTSRLATFTWMPWSKLSYADKGSRIMNKAVKKSPNDIVVRFNRFFAYIYFPSGLKKESFIQQDVRFFLKAFKTTTNDKVVQNMATALSMFFLKQKDDTRYKKYYSMIKDDALKQRVILFKGKH</sequence>
<dbReference type="AlphaFoldDB" id="A0A3B1DUN6"/>
<evidence type="ECO:0000313" key="1">
    <source>
        <dbReference type="EMBL" id="VAY88503.1"/>
    </source>
</evidence>
<proteinExistence type="predicted"/>
<protein>
    <submittedName>
        <fullName evidence="1">Uncharacterized protein</fullName>
    </submittedName>
</protein>
<organism evidence="1">
    <name type="scientific">hydrothermal vent metagenome</name>
    <dbReference type="NCBI Taxonomy" id="652676"/>
    <lineage>
        <taxon>unclassified sequences</taxon>
        <taxon>metagenomes</taxon>
        <taxon>ecological metagenomes</taxon>
    </lineage>
</organism>
<reference evidence="1" key="1">
    <citation type="submission" date="2018-10" db="EMBL/GenBank/DDBJ databases">
        <authorList>
            <person name="Aoki K."/>
        </authorList>
    </citation>
    <scope>NUCLEOTIDE SEQUENCE</scope>
</reference>
<accession>A0A3B1DUN6</accession>
<gene>
    <name evidence="1" type="ORF">MNB_ARC-1_807</name>
</gene>
<name>A0A3B1DUN6_9ZZZZ</name>